<dbReference type="Gene3D" id="1.10.132.100">
    <property type="match status" value="1"/>
</dbReference>
<dbReference type="NCBIfam" id="TIGR02547">
    <property type="entry name" value="casA_cse1"/>
    <property type="match status" value="1"/>
</dbReference>
<evidence type="ECO:0000313" key="1">
    <source>
        <dbReference type="EMBL" id="TBO27938.1"/>
    </source>
</evidence>
<dbReference type="InterPro" id="IPR013381">
    <property type="entry name" value="CRISPR-assoc_prot_Cse1"/>
</dbReference>
<comment type="caution">
    <text evidence="1">The sequence shown here is derived from an EMBL/GenBank/DDBJ whole genome shotgun (WGS) entry which is preliminary data.</text>
</comment>
<keyword evidence="2" id="KW-1185">Reference proteome</keyword>
<dbReference type="CDD" id="cd09729">
    <property type="entry name" value="Cse1_I-E"/>
    <property type="match status" value="1"/>
</dbReference>
<dbReference type="OrthoDB" id="5392377at2"/>
<sequence>MKDFSLIDSPWLPVRMKDGQLHHLGLLATFERANDIDALADTSPTDVVAQYRLLLAILHRAATLHVPGWDLSNRVDWYADGLPLEAIRRYLDDFQDRFWLFHPEVPFMQVAALAAADETRDKRKAWTQISLVAANGNTPVMFDHALDAKPQAIGFAEAARMLLGFLQFTPGGLVKTFRDADKAGPLVNTAATVALGGNLGQTLCLNLHPPTRHHAEPDLPAWERPALTIAQLKGAPVLASGPNDRYTRQSRAVLFIPEGSAHIRWIHFGAGYALGDDENELDPMTTYRQGSASLVKLTFSDARALWRDLPALTMSAGSAGKPPPVLSHAIQIAFELGDGGPADQPVLVAGLTSDQAKLLRWRMERYALPSALLQRPELAIFFKAQIETAEVVFKSLTSVAVKFVAHTMPDPESAETRKRARAYLDSGVWGNTFFAYLERVLSDLLEAIGQQRVAQAEGLWHEAIRDAATSAWRVLQQSLGQAASTYIAEAKVQRLFWSVLREHVPRTEAPATHKEVSA</sequence>
<dbReference type="Proteomes" id="UP000292120">
    <property type="component" value="Unassembled WGS sequence"/>
</dbReference>
<evidence type="ECO:0000313" key="2">
    <source>
        <dbReference type="Proteomes" id="UP000292120"/>
    </source>
</evidence>
<dbReference type="AlphaFoldDB" id="A0A4Q9H066"/>
<gene>
    <name evidence="1" type="primary">casA</name>
    <name evidence="1" type="ORF">EYS42_16025</name>
</gene>
<protein>
    <submittedName>
        <fullName evidence="1">Type I-E CRISPR-associated protein Cse1/CasA</fullName>
    </submittedName>
</protein>
<dbReference type="Pfam" id="PF09481">
    <property type="entry name" value="CRISPR_Cse1"/>
    <property type="match status" value="1"/>
</dbReference>
<dbReference type="RefSeq" id="WP_130969207.1">
    <property type="nucleotide sequence ID" value="NZ_SIXI01000008.1"/>
</dbReference>
<proteinExistence type="predicted"/>
<reference evidence="1 2" key="1">
    <citation type="submission" date="2019-02" db="EMBL/GenBank/DDBJ databases">
        <title>Aquabacterium sp. strain KMB7.</title>
        <authorList>
            <person name="Chen W.-M."/>
        </authorList>
    </citation>
    <scope>NUCLEOTIDE SEQUENCE [LARGE SCALE GENOMIC DNA]</scope>
    <source>
        <strain evidence="1 2">KMB7</strain>
    </source>
</reference>
<dbReference type="EMBL" id="SIXI01000008">
    <property type="protein sequence ID" value="TBO27938.1"/>
    <property type="molecule type" value="Genomic_DNA"/>
</dbReference>
<organism evidence="1 2">
    <name type="scientific">Aquabacterium lacunae</name>
    <dbReference type="NCBI Taxonomy" id="2528630"/>
    <lineage>
        <taxon>Bacteria</taxon>
        <taxon>Pseudomonadati</taxon>
        <taxon>Pseudomonadota</taxon>
        <taxon>Betaproteobacteria</taxon>
        <taxon>Burkholderiales</taxon>
        <taxon>Aquabacterium</taxon>
    </lineage>
</organism>
<accession>A0A4Q9H066</accession>
<name>A0A4Q9H066_9BURK</name>